<comment type="subunit">
    <text evidence="8">Interacts with FtsZ via their C-terminal domains.</text>
</comment>
<dbReference type="AlphaFoldDB" id="A0A1S2CQS0"/>
<dbReference type="PANTHER" id="PTHR38685">
    <property type="entry name" value="CELL DIVISION PROTEIN ZIPA"/>
    <property type="match status" value="1"/>
</dbReference>
<protein>
    <recommendedName>
        <fullName evidence="8 9">Cell division protein ZipA</fullName>
    </recommendedName>
</protein>
<name>A0A1S2CQS0_AERSO</name>
<dbReference type="RefSeq" id="WP_042020096.1">
    <property type="nucleotide sequence ID" value="NZ_CDBW01000016.1"/>
</dbReference>
<keyword evidence="2 8" id="KW-0997">Cell inner membrane</keyword>
<dbReference type="GeneID" id="58921901"/>
<dbReference type="InterPro" id="IPR036765">
    <property type="entry name" value="ZipA_FtsZ-bd_C_sf"/>
</dbReference>
<dbReference type="SMART" id="SM00771">
    <property type="entry name" value="ZipA_C"/>
    <property type="match status" value="1"/>
</dbReference>
<evidence type="ECO:0000313" key="12">
    <source>
        <dbReference type="EMBL" id="OHY91094.1"/>
    </source>
</evidence>
<reference evidence="12 13" key="1">
    <citation type="submission" date="2016-09" db="EMBL/GenBank/DDBJ databases">
        <title>Draft Genome Sequence of Aeromonas sobria Strain 08005, Isolated from Sick Rana catesbeiana.</title>
        <authorList>
            <person name="Yang Q."/>
        </authorList>
    </citation>
    <scope>NUCLEOTIDE SEQUENCE [LARGE SCALE GENOMIC DNA]</scope>
    <source>
        <strain evidence="12 13">08005</strain>
    </source>
</reference>
<evidence type="ECO:0000256" key="3">
    <source>
        <dbReference type="ARBA" id="ARBA00022618"/>
    </source>
</evidence>
<dbReference type="Gene3D" id="3.30.1400.10">
    <property type="entry name" value="ZipA, C-terminal FtsZ-binding domain"/>
    <property type="match status" value="1"/>
</dbReference>
<evidence type="ECO:0000256" key="6">
    <source>
        <dbReference type="ARBA" id="ARBA00023136"/>
    </source>
</evidence>
<feature type="compositionally biased region" description="Basic and acidic residues" evidence="10">
    <location>
        <begin position="34"/>
        <end position="53"/>
    </location>
</feature>
<feature type="compositionally biased region" description="Pro residues" evidence="10">
    <location>
        <begin position="105"/>
        <end position="122"/>
    </location>
</feature>
<evidence type="ECO:0000256" key="4">
    <source>
        <dbReference type="ARBA" id="ARBA00022692"/>
    </source>
</evidence>
<dbReference type="STRING" id="646.BJD16_03880"/>
<evidence type="ECO:0000256" key="8">
    <source>
        <dbReference type="HAMAP-Rule" id="MF_00509"/>
    </source>
</evidence>
<gene>
    <name evidence="8" type="primary">zipA</name>
    <name evidence="12" type="ORF">BJD16_03880</name>
</gene>
<dbReference type="InterPro" id="IPR011919">
    <property type="entry name" value="Cell_div_ZipA"/>
</dbReference>
<evidence type="ECO:0000256" key="5">
    <source>
        <dbReference type="ARBA" id="ARBA00022989"/>
    </source>
</evidence>
<keyword evidence="3 8" id="KW-0132">Cell division</keyword>
<evidence type="ECO:0000256" key="1">
    <source>
        <dbReference type="ARBA" id="ARBA00022475"/>
    </source>
</evidence>
<dbReference type="GO" id="GO:0000917">
    <property type="term" value="P:division septum assembly"/>
    <property type="evidence" value="ECO:0007669"/>
    <property type="project" value="TreeGrafter"/>
</dbReference>
<evidence type="ECO:0000256" key="9">
    <source>
        <dbReference type="RuleBase" id="RU003612"/>
    </source>
</evidence>
<feature type="region of interest" description="Disordered" evidence="10">
    <location>
        <begin position="31"/>
        <end position="129"/>
    </location>
</feature>
<dbReference type="SUPFAM" id="SSF64383">
    <property type="entry name" value="Cell-division protein ZipA, C-terminal domain"/>
    <property type="match status" value="1"/>
</dbReference>
<proteinExistence type="inferred from homology"/>
<keyword evidence="4 8" id="KW-0812">Transmembrane</keyword>
<accession>A0A1S2CQS0</accession>
<evidence type="ECO:0000256" key="10">
    <source>
        <dbReference type="SAM" id="MobiDB-lite"/>
    </source>
</evidence>
<dbReference type="GO" id="GO:0043093">
    <property type="term" value="P:FtsZ-dependent cytokinesis"/>
    <property type="evidence" value="ECO:0007669"/>
    <property type="project" value="UniProtKB-UniRule"/>
</dbReference>
<evidence type="ECO:0000256" key="7">
    <source>
        <dbReference type="ARBA" id="ARBA00023306"/>
    </source>
</evidence>
<dbReference type="HAMAP" id="MF_00509">
    <property type="entry name" value="ZipA"/>
    <property type="match status" value="1"/>
</dbReference>
<comment type="function">
    <text evidence="8 9">Essential cell division protein that stabilizes the FtsZ protofilaments by cross-linking them and that serves as a cytoplasmic membrane anchor for the Z ring. Also required for the recruitment to the septal ring of downstream cell division proteins.</text>
</comment>
<dbReference type="PANTHER" id="PTHR38685:SF1">
    <property type="entry name" value="CELL DIVISION PROTEIN ZIPA"/>
    <property type="match status" value="1"/>
</dbReference>
<dbReference type="NCBIfam" id="TIGR02205">
    <property type="entry name" value="septum_zipA"/>
    <property type="match status" value="1"/>
</dbReference>
<feature type="domain" description="ZipA C-terminal FtsZ-binding" evidence="11">
    <location>
        <begin position="266"/>
        <end position="396"/>
    </location>
</feature>
<dbReference type="GO" id="GO:0032153">
    <property type="term" value="C:cell division site"/>
    <property type="evidence" value="ECO:0007669"/>
    <property type="project" value="UniProtKB-UniRule"/>
</dbReference>
<evidence type="ECO:0000256" key="2">
    <source>
        <dbReference type="ARBA" id="ARBA00022519"/>
    </source>
</evidence>
<dbReference type="Proteomes" id="UP000179934">
    <property type="component" value="Unassembled WGS sequence"/>
</dbReference>
<comment type="caution">
    <text evidence="12">The sequence shown here is derived from an EMBL/GenBank/DDBJ whole genome shotgun (WGS) entry which is preliminary data.</text>
</comment>
<keyword evidence="6 8" id="KW-0472">Membrane</keyword>
<evidence type="ECO:0000313" key="13">
    <source>
        <dbReference type="Proteomes" id="UP000179934"/>
    </source>
</evidence>
<feature type="region of interest" description="Disordered" evidence="10">
    <location>
        <begin position="193"/>
        <end position="218"/>
    </location>
</feature>
<keyword evidence="7 8" id="KW-0131">Cell cycle</keyword>
<dbReference type="OrthoDB" id="7054914at2"/>
<keyword evidence="5 8" id="KW-1133">Transmembrane helix</keyword>
<feature type="compositionally biased region" description="Basic and acidic residues" evidence="10">
    <location>
        <begin position="70"/>
        <end position="88"/>
    </location>
</feature>
<feature type="compositionally biased region" description="Acidic residues" evidence="10">
    <location>
        <begin position="95"/>
        <end position="104"/>
    </location>
</feature>
<keyword evidence="1 8" id="KW-1003">Cell membrane</keyword>
<organism evidence="12 13">
    <name type="scientific">Aeromonas sobria</name>
    <dbReference type="NCBI Taxonomy" id="646"/>
    <lineage>
        <taxon>Bacteria</taxon>
        <taxon>Pseudomonadati</taxon>
        <taxon>Pseudomonadota</taxon>
        <taxon>Gammaproteobacteria</taxon>
        <taxon>Aeromonadales</taxon>
        <taxon>Aeromonadaceae</taxon>
        <taxon>Aeromonas</taxon>
    </lineage>
</organism>
<dbReference type="InterPro" id="IPR007449">
    <property type="entry name" value="ZipA_FtsZ-bd_C"/>
</dbReference>
<comment type="subcellular location">
    <subcellularLocation>
        <location evidence="8">Cell inner membrane</location>
        <topology evidence="8">Single-pass type I membrane protein</topology>
    </subcellularLocation>
    <text evidence="8">Localizes to the Z ring in an FtsZ-dependent manner.</text>
</comment>
<dbReference type="GO" id="GO:0005886">
    <property type="term" value="C:plasma membrane"/>
    <property type="evidence" value="ECO:0007669"/>
    <property type="project" value="UniProtKB-SubCell"/>
</dbReference>
<sequence length="404" mass="45469">MQELRYILVALGGIAIAALLIHGLWSNKKNRQAPIKEKPAGRMDSKSRDRDNDSFDSDGIGQVRVVAAGRRAEPKLHSEESRQPELARRATVPAFDDEDEEEDLPPPVLRKPAARPVPPPPVYQEEEDEFDEPLPELADEVPAAPVRKPAQVIRRTPVHRTRPQREPMIQSLDDEPLVEPAYATAPTFGVRSETARTETARTETVRSESVRSETVRAEPLRAPEPQYQPQPRYVAPEPVYEEPVYVAPAPVVEEPRMAPQPVEKIWQDVYVINLMGRPGHDLQGATLLASLMALGFKFGEMDIFHRHEDPNGKGEVLFSMINMVKPGTFNPYRMEQFTTPGVSLFMQLPLRSNTAFAFEDMLQAADQLASDLDAMLTDMHRSPLSDETIARYRHELATYEASRD</sequence>
<comment type="similarity">
    <text evidence="8 9">Belongs to the ZipA family.</text>
</comment>
<feature type="transmembrane region" description="Helical" evidence="8">
    <location>
        <begin position="6"/>
        <end position="25"/>
    </location>
</feature>
<dbReference type="Pfam" id="PF04354">
    <property type="entry name" value="ZipA_C"/>
    <property type="match status" value="1"/>
</dbReference>
<dbReference type="EMBL" id="MKFU01000023">
    <property type="protein sequence ID" value="OHY91094.1"/>
    <property type="molecule type" value="Genomic_DNA"/>
</dbReference>
<evidence type="ECO:0000259" key="11">
    <source>
        <dbReference type="SMART" id="SM00771"/>
    </source>
</evidence>